<protein>
    <submittedName>
        <fullName evidence="1">Uncharacterized protein</fullName>
    </submittedName>
</protein>
<name>A0AA91Z2X7_NIACI</name>
<dbReference type="EMBL" id="NPBQ01000014">
    <property type="protein sequence ID" value="PAD84980.1"/>
    <property type="molecule type" value="Genomic_DNA"/>
</dbReference>
<organism evidence="1 2">
    <name type="scientific">Niallia circulans</name>
    <name type="common">Bacillus circulans</name>
    <dbReference type="NCBI Taxonomy" id="1397"/>
    <lineage>
        <taxon>Bacteria</taxon>
        <taxon>Bacillati</taxon>
        <taxon>Bacillota</taxon>
        <taxon>Bacilli</taxon>
        <taxon>Bacillales</taxon>
        <taxon>Bacillaceae</taxon>
        <taxon>Niallia</taxon>
    </lineage>
</organism>
<reference evidence="1 2" key="1">
    <citation type="submission" date="2017-07" db="EMBL/GenBank/DDBJ databases">
        <title>Isolation and whole genome analysis of endospore-forming bacteria from heroin.</title>
        <authorList>
            <person name="Kalinowski J."/>
            <person name="Ahrens B."/>
            <person name="Al-Dilaimi A."/>
            <person name="Winkler A."/>
            <person name="Wibberg D."/>
            <person name="Schleenbecker U."/>
            <person name="Ruckert C."/>
            <person name="Wolfel R."/>
            <person name="Grass G."/>
        </authorList>
    </citation>
    <scope>NUCLEOTIDE SEQUENCE [LARGE SCALE GENOMIC DNA]</scope>
    <source>
        <strain evidence="1 2">7521-2</strain>
    </source>
</reference>
<dbReference type="Proteomes" id="UP000216961">
    <property type="component" value="Unassembled WGS sequence"/>
</dbReference>
<dbReference type="AlphaFoldDB" id="A0AA91Z2X7"/>
<evidence type="ECO:0000313" key="2">
    <source>
        <dbReference type="Proteomes" id="UP000216961"/>
    </source>
</evidence>
<accession>A0AA91Z2X7</accession>
<gene>
    <name evidence="1" type="ORF">CHH57_02050</name>
</gene>
<comment type="caution">
    <text evidence="1">The sequence shown here is derived from an EMBL/GenBank/DDBJ whole genome shotgun (WGS) entry which is preliminary data.</text>
</comment>
<evidence type="ECO:0000313" key="1">
    <source>
        <dbReference type="EMBL" id="PAD84980.1"/>
    </source>
</evidence>
<dbReference type="RefSeq" id="WP_095328664.1">
    <property type="nucleotide sequence ID" value="NZ_NPBQ01000014.1"/>
</dbReference>
<proteinExistence type="predicted"/>
<sequence>MNLSKVKYICEFNKELGIEEYYKRVYLNESNIWGVKRKITKSTFTKRKSEGYKVEYYNITFDFSVISDMILDVNSLLYVAEMTNDENWINQLEAKKKTLMSLLIK</sequence>